<feature type="compositionally biased region" description="Basic and acidic residues" evidence="1">
    <location>
        <begin position="64"/>
        <end position="76"/>
    </location>
</feature>
<evidence type="ECO:0000313" key="2">
    <source>
        <dbReference type="Proteomes" id="UP000887564"/>
    </source>
</evidence>
<organism evidence="2 3">
    <name type="scientific">Parascaris equorum</name>
    <name type="common">Equine roundworm</name>
    <dbReference type="NCBI Taxonomy" id="6256"/>
    <lineage>
        <taxon>Eukaryota</taxon>
        <taxon>Metazoa</taxon>
        <taxon>Ecdysozoa</taxon>
        <taxon>Nematoda</taxon>
        <taxon>Chromadorea</taxon>
        <taxon>Rhabditida</taxon>
        <taxon>Spirurina</taxon>
        <taxon>Ascaridomorpha</taxon>
        <taxon>Ascaridoidea</taxon>
        <taxon>Ascarididae</taxon>
        <taxon>Parascaris</taxon>
    </lineage>
</organism>
<protein>
    <submittedName>
        <fullName evidence="3">Uncharacterized protein</fullName>
    </submittedName>
</protein>
<feature type="region of interest" description="Disordered" evidence="1">
    <location>
        <begin position="64"/>
        <end position="109"/>
    </location>
</feature>
<evidence type="ECO:0000256" key="1">
    <source>
        <dbReference type="SAM" id="MobiDB-lite"/>
    </source>
</evidence>
<accession>A0A914RTU8</accession>
<feature type="region of interest" description="Disordered" evidence="1">
    <location>
        <begin position="121"/>
        <end position="164"/>
    </location>
</feature>
<dbReference type="AlphaFoldDB" id="A0A914RTU8"/>
<dbReference type="WBParaSite" id="PEQ_0000826801-mRNA-1">
    <property type="protein sequence ID" value="PEQ_0000826801-mRNA-1"/>
    <property type="gene ID" value="PEQ_0000826801"/>
</dbReference>
<proteinExistence type="predicted"/>
<sequence>MIRECGGDVLITVMVMPMKDSEREEELKKALVERFLRDDNLSNEDTARIFFSTIAEKTGLLDEVKDSTTDSEKLVEDAEEMIDDGDDESADKSRQTNDSGPENGELKRDVADCLKDISVAGESADKVDSMKQMAQSSGRSPEDSGTVAESGERKEESLFVLSKS</sequence>
<reference evidence="3" key="1">
    <citation type="submission" date="2022-11" db="UniProtKB">
        <authorList>
            <consortium name="WormBaseParasite"/>
        </authorList>
    </citation>
    <scope>IDENTIFICATION</scope>
</reference>
<dbReference type="Proteomes" id="UP000887564">
    <property type="component" value="Unplaced"/>
</dbReference>
<feature type="compositionally biased region" description="Acidic residues" evidence="1">
    <location>
        <begin position="77"/>
        <end position="89"/>
    </location>
</feature>
<keyword evidence="2" id="KW-1185">Reference proteome</keyword>
<name>A0A914RTU8_PAREQ</name>
<evidence type="ECO:0000313" key="3">
    <source>
        <dbReference type="WBParaSite" id="PEQ_0000826801-mRNA-1"/>
    </source>
</evidence>